<dbReference type="EMBL" id="AE000513">
    <property type="protein sequence ID" value="AAF11412.1"/>
    <property type="molecule type" value="Genomic_DNA"/>
</dbReference>
<dbReference type="STRING" id="243230.DR_1853"/>
<dbReference type="AlphaFoldDB" id="Q9RTB2"/>
<dbReference type="PaxDb" id="243230-DR_1853"/>
<accession>Q9RTB2</accession>
<dbReference type="PIR" id="A75346">
    <property type="entry name" value="A75346"/>
</dbReference>
<reference evidence="2 3" key="1">
    <citation type="journal article" date="1999" name="Science">
        <title>Genome sequence of the radioresistant bacterium Deinococcus radiodurans R1.</title>
        <authorList>
            <person name="White O."/>
            <person name="Eisen J.A."/>
            <person name="Heidelberg J.F."/>
            <person name="Hickey E.K."/>
            <person name="Peterson J.D."/>
            <person name="Dodson R.J."/>
            <person name="Haft D.H."/>
            <person name="Gwinn M.L."/>
            <person name="Nelson W.C."/>
            <person name="Richardson D.L."/>
            <person name="Moffat K.S."/>
            <person name="Qin H."/>
            <person name="Jiang L."/>
            <person name="Pamphile W."/>
            <person name="Crosby M."/>
            <person name="Shen M."/>
            <person name="Vamathevan J.J."/>
            <person name="Lam P."/>
            <person name="McDonald L."/>
            <person name="Utterback T."/>
            <person name="Zalewski C."/>
            <person name="Makarova K.S."/>
            <person name="Aravind L."/>
            <person name="Daly M.J."/>
            <person name="Minton K.W."/>
            <person name="Fleischmann R.D."/>
            <person name="Ketchum K.A."/>
            <person name="Nelson K.E."/>
            <person name="Salzberg S."/>
            <person name="Smith H.O."/>
            <person name="Venter J.C."/>
            <person name="Fraser C.M."/>
        </authorList>
    </citation>
    <scope>NUCLEOTIDE SEQUENCE [LARGE SCALE GENOMIC DNA]</scope>
    <source>
        <strain evidence="3">ATCC 13939 / DSM 20539 / JCM 16871 / LMG 4051 / NBRC 15346 / NCIMB 9279 / R1 / VKM B-1422</strain>
    </source>
</reference>
<dbReference type="HOGENOM" id="CLU_1945231_0_0_0"/>
<dbReference type="EnsemblBacteria" id="AAF11412">
    <property type="protein sequence ID" value="AAF11412"/>
    <property type="gene ID" value="DR_1853"/>
</dbReference>
<evidence type="ECO:0000313" key="3">
    <source>
        <dbReference type="Proteomes" id="UP000002524"/>
    </source>
</evidence>
<evidence type="ECO:0000256" key="1">
    <source>
        <dbReference type="SAM" id="MobiDB-lite"/>
    </source>
</evidence>
<dbReference type="KEGG" id="dra:DR_1853"/>
<sequence length="129" mass="14100">MVWWGCRGYLLRHPLSEPPQCLMEWFFVGTGLDAPSPLCFAKALSPCGRGSKNALALAFFTHPRKTVKRRTQRPSGAESARASRPQKLPASRPTYALEEHRPSSAITAICTAPASKPLSPLGRGVWGWG</sequence>
<evidence type="ECO:0000313" key="2">
    <source>
        <dbReference type="EMBL" id="AAF11412.1"/>
    </source>
</evidence>
<protein>
    <submittedName>
        <fullName evidence="2">Uncharacterized protein</fullName>
    </submittedName>
</protein>
<name>Q9RTB2_DEIRA</name>
<dbReference type="Proteomes" id="UP000002524">
    <property type="component" value="Chromosome 1"/>
</dbReference>
<feature type="region of interest" description="Disordered" evidence="1">
    <location>
        <begin position="65"/>
        <end position="100"/>
    </location>
</feature>
<keyword evidence="3" id="KW-1185">Reference proteome</keyword>
<gene>
    <name evidence="2" type="ordered locus">DR_1853</name>
</gene>
<organism evidence="2 3">
    <name type="scientific">Deinococcus radiodurans (strain ATCC 13939 / DSM 20539 / JCM 16871 / CCUG 27074 / LMG 4051 / NBRC 15346 / NCIMB 9279 / VKM B-1422 / R1)</name>
    <dbReference type="NCBI Taxonomy" id="243230"/>
    <lineage>
        <taxon>Bacteria</taxon>
        <taxon>Thermotogati</taxon>
        <taxon>Deinococcota</taxon>
        <taxon>Deinococci</taxon>
        <taxon>Deinococcales</taxon>
        <taxon>Deinococcaceae</taxon>
        <taxon>Deinococcus</taxon>
    </lineage>
</organism>
<proteinExistence type="predicted"/>
<dbReference type="InParanoid" id="Q9RTB2"/>